<dbReference type="Gene3D" id="3.30.920.30">
    <property type="entry name" value="Hypothetical protein"/>
    <property type="match status" value="1"/>
</dbReference>
<keyword evidence="2" id="KW-1277">Toxin-antitoxin system</keyword>
<evidence type="ECO:0000256" key="6">
    <source>
        <dbReference type="ARBA" id="ARBA00022884"/>
    </source>
</evidence>
<evidence type="ECO:0000256" key="3">
    <source>
        <dbReference type="ARBA" id="ARBA00022722"/>
    </source>
</evidence>
<reference evidence="8 9" key="1">
    <citation type="submission" date="2016-11" db="EMBL/GenBank/DDBJ databases">
        <title>Description of two novel members of the family Erysipelotrichaceae: Ileibacterium lipovorans gen. nov., sp. nov. and Dubosiella newyorkensis, gen. nov., sp. nov.</title>
        <authorList>
            <person name="Cox L.M."/>
            <person name="Sohn J."/>
            <person name="Tyrrell K.L."/>
            <person name="Citron D.M."/>
            <person name="Lawson P.A."/>
            <person name="Patel N.B."/>
            <person name="Iizumi T."/>
            <person name="Perez-Perez G.I."/>
            <person name="Goldstein E.J."/>
            <person name="Blaser M.J."/>
        </authorList>
    </citation>
    <scope>NUCLEOTIDE SEQUENCE [LARGE SCALE GENOMIC DNA]</scope>
    <source>
        <strain evidence="8 9">NYU-BL-K8</strain>
    </source>
</reference>
<organism evidence="8 9">
    <name type="scientific">Faecalibaculum rodentium</name>
    <dbReference type="NCBI Taxonomy" id="1702221"/>
    <lineage>
        <taxon>Bacteria</taxon>
        <taxon>Bacillati</taxon>
        <taxon>Bacillota</taxon>
        <taxon>Erysipelotrichia</taxon>
        <taxon>Erysipelotrichales</taxon>
        <taxon>Erysipelotrichaceae</taxon>
        <taxon>Faecalibaculum</taxon>
    </lineage>
</organism>
<keyword evidence="4" id="KW-0255">Endonuclease</keyword>
<evidence type="ECO:0000256" key="2">
    <source>
        <dbReference type="ARBA" id="ARBA00022649"/>
    </source>
</evidence>
<evidence type="ECO:0000313" key="8">
    <source>
        <dbReference type="EMBL" id="OLU43825.1"/>
    </source>
</evidence>
<keyword evidence="7" id="KW-0346">Stress response</keyword>
<dbReference type="InterPro" id="IPR038570">
    <property type="entry name" value="HicA_sf"/>
</dbReference>
<evidence type="ECO:0000256" key="1">
    <source>
        <dbReference type="ARBA" id="ARBA00006620"/>
    </source>
</evidence>
<dbReference type="GO" id="GO:0016787">
    <property type="term" value="F:hydrolase activity"/>
    <property type="evidence" value="ECO:0007669"/>
    <property type="project" value="UniProtKB-KW"/>
</dbReference>
<comment type="caution">
    <text evidence="8">The sequence shown here is derived from an EMBL/GenBank/DDBJ whole genome shotgun (WGS) entry which is preliminary data.</text>
</comment>
<dbReference type="Pfam" id="PF07927">
    <property type="entry name" value="HicA_toxin"/>
    <property type="match status" value="1"/>
</dbReference>
<dbReference type="GO" id="GO:0003729">
    <property type="term" value="F:mRNA binding"/>
    <property type="evidence" value="ECO:0007669"/>
    <property type="project" value="InterPro"/>
</dbReference>
<protein>
    <submittedName>
        <fullName evidence="8">Toxin-antitoxin system, toxin component, HicA family protein</fullName>
    </submittedName>
</protein>
<dbReference type="EMBL" id="MPJZ01000091">
    <property type="protein sequence ID" value="OLU43825.1"/>
    <property type="molecule type" value="Genomic_DNA"/>
</dbReference>
<keyword evidence="3" id="KW-0540">Nuclease</keyword>
<dbReference type="GO" id="GO:0004519">
    <property type="term" value="F:endonuclease activity"/>
    <property type="evidence" value="ECO:0007669"/>
    <property type="project" value="UniProtKB-KW"/>
</dbReference>
<comment type="similarity">
    <text evidence="1">Belongs to the HicA mRNA interferase family.</text>
</comment>
<dbReference type="RefSeq" id="WP_075886033.1">
    <property type="nucleotide sequence ID" value="NZ_CALFTW010000048.1"/>
</dbReference>
<keyword evidence="6" id="KW-0694">RNA-binding</keyword>
<keyword evidence="5" id="KW-0378">Hydrolase</keyword>
<gene>
    <name evidence="8" type="ORF">BO223_10465</name>
</gene>
<dbReference type="Proteomes" id="UP000186758">
    <property type="component" value="Unassembled WGS sequence"/>
</dbReference>
<dbReference type="SUPFAM" id="SSF54786">
    <property type="entry name" value="YcfA/nrd intein domain"/>
    <property type="match status" value="1"/>
</dbReference>
<dbReference type="InterPro" id="IPR012933">
    <property type="entry name" value="HicA_mRNA_interferase"/>
</dbReference>
<dbReference type="AlphaFoldDB" id="A0A1Q9YI04"/>
<sequence>MTDKKLLKLLQENGWAIISTRGSHHKLKHPNIHETIILPVHGKDMKKGLETKILKQAGLK</sequence>
<accession>A0A1Q9YI04</accession>
<proteinExistence type="inferred from homology"/>
<evidence type="ECO:0000256" key="5">
    <source>
        <dbReference type="ARBA" id="ARBA00022801"/>
    </source>
</evidence>
<name>A0A1Q9YI04_9FIRM</name>
<evidence type="ECO:0000313" key="9">
    <source>
        <dbReference type="Proteomes" id="UP000186758"/>
    </source>
</evidence>
<evidence type="ECO:0000256" key="7">
    <source>
        <dbReference type="ARBA" id="ARBA00023016"/>
    </source>
</evidence>
<evidence type="ECO:0000256" key="4">
    <source>
        <dbReference type="ARBA" id="ARBA00022759"/>
    </source>
</evidence>